<organism evidence="2 3">
    <name type="scientific">Lymnaea stagnalis</name>
    <name type="common">Great pond snail</name>
    <name type="synonym">Helix stagnalis</name>
    <dbReference type="NCBI Taxonomy" id="6523"/>
    <lineage>
        <taxon>Eukaryota</taxon>
        <taxon>Metazoa</taxon>
        <taxon>Spiralia</taxon>
        <taxon>Lophotrochozoa</taxon>
        <taxon>Mollusca</taxon>
        <taxon>Gastropoda</taxon>
        <taxon>Heterobranchia</taxon>
        <taxon>Euthyneura</taxon>
        <taxon>Panpulmonata</taxon>
        <taxon>Hygrophila</taxon>
        <taxon>Lymnaeoidea</taxon>
        <taxon>Lymnaeidae</taxon>
        <taxon>Lymnaea</taxon>
    </lineage>
</organism>
<dbReference type="Pfam" id="PF01607">
    <property type="entry name" value="CBM_14"/>
    <property type="match status" value="1"/>
</dbReference>
<evidence type="ECO:0000313" key="2">
    <source>
        <dbReference type="EMBL" id="CAL1543967.1"/>
    </source>
</evidence>
<dbReference type="InterPro" id="IPR002557">
    <property type="entry name" value="Chitin-bd_dom"/>
</dbReference>
<keyword evidence="3" id="KW-1185">Reference proteome</keyword>
<protein>
    <recommendedName>
        <fullName evidence="1">Chitin-binding type-2 domain-containing protein</fullName>
    </recommendedName>
</protein>
<dbReference type="Proteomes" id="UP001497497">
    <property type="component" value="Unassembled WGS sequence"/>
</dbReference>
<name>A0AAV2ID15_LYMST</name>
<feature type="domain" description="Chitin-binding type-2" evidence="1">
    <location>
        <begin position="23"/>
        <end position="68"/>
    </location>
</feature>
<reference evidence="2 3" key="1">
    <citation type="submission" date="2024-04" db="EMBL/GenBank/DDBJ databases">
        <authorList>
            <consortium name="Genoscope - CEA"/>
            <person name="William W."/>
        </authorList>
    </citation>
    <scope>NUCLEOTIDE SEQUENCE [LARGE SCALE GENOMIC DNA]</scope>
</reference>
<dbReference type="PROSITE" id="PS50940">
    <property type="entry name" value="CHIT_BIND_II"/>
    <property type="match status" value="1"/>
</dbReference>
<dbReference type="SUPFAM" id="SSF57625">
    <property type="entry name" value="Invertebrate chitin-binding proteins"/>
    <property type="match status" value="1"/>
</dbReference>
<dbReference type="EMBL" id="CAXITT010000586">
    <property type="protein sequence ID" value="CAL1543967.1"/>
    <property type="molecule type" value="Genomic_DNA"/>
</dbReference>
<evidence type="ECO:0000259" key="1">
    <source>
        <dbReference type="PROSITE" id="PS50940"/>
    </source>
</evidence>
<comment type="caution">
    <text evidence="2">The sequence shown here is derived from an EMBL/GenBank/DDBJ whole genome shotgun (WGS) entry which is preliminary data.</text>
</comment>
<dbReference type="GO" id="GO:0005576">
    <property type="term" value="C:extracellular region"/>
    <property type="evidence" value="ECO:0007669"/>
    <property type="project" value="InterPro"/>
</dbReference>
<proteinExistence type="predicted"/>
<accession>A0AAV2ID15</accession>
<dbReference type="InterPro" id="IPR036508">
    <property type="entry name" value="Chitin-bd_dom_sf"/>
</dbReference>
<gene>
    <name evidence="2" type="ORF">GSLYS_00017480001</name>
</gene>
<evidence type="ECO:0000313" key="3">
    <source>
        <dbReference type="Proteomes" id="UP001497497"/>
    </source>
</evidence>
<dbReference type="AlphaFoldDB" id="A0AAV2ID15"/>
<dbReference type="GO" id="GO:0008061">
    <property type="term" value="F:chitin binding"/>
    <property type="evidence" value="ECO:0007669"/>
    <property type="project" value="InterPro"/>
</dbReference>
<sequence>MSSSSGCQVTQQCVLDVPCLSPTRQCRLYNERHACRGSCETYAICTFGRYFTRQCPEGHYFDDNIKICVVGNCLRSPADTVPNFPAGISMLPPAIQRIRGYPNLLQDNSLAAFRNRNPTVHNFYSHYLSGNSRNFG</sequence>